<evidence type="ECO:0000256" key="5">
    <source>
        <dbReference type="SAM" id="MobiDB-lite"/>
    </source>
</evidence>
<dbReference type="PANTHER" id="PTHR10015:SF206">
    <property type="entry name" value="HSF-TYPE DNA-BINDING DOMAIN-CONTAINING PROTEIN"/>
    <property type="match status" value="1"/>
</dbReference>
<feature type="compositionally biased region" description="Low complexity" evidence="5">
    <location>
        <begin position="182"/>
        <end position="193"/>
    </location>
</feature>
<feature type="compositionally biased region" description="Low complexity" evidence="5">
    <location>
        <begin position="205"/>
        <end position="215"/>
    </location>
</feature>
<feature type="region of interest" description="Disordered" evidence="5">
    <location>
        <begin position="163"/>
        <end position="215"/>
    </location>
</feature>
<dbReference type="AlphaFoldDB" id="A0A6T7NC90"/>
<comment type="similarity">
    <text evidence="4">Belongs to the HSF family.</text>
</comment>
<feature type="domain" description="HSF-type DNA-binding" evidence="6">
    <location>
        <begin position="27"/>
        <end position="115"/>
    </location>
</feature>
<dbReference type="GO" id="GO:0003700">
    <property type="term" value="F:DNA-binding transcription factor activity"/>
    <property type="evidence" value="ECO:0007669"/>
    <property type="project" value="InterPro"/>
</dbReference>
<dbReference type="GO" id="GO:0005634">
    <property type="term" value="C:nucleus"/>
    <property type="evidence" value="ECO:0007669"/>
    <property type="project" value="UniProtKB-SubCell"/>
</dbReference>
<dbReference type="Gene3D" id="1.10.10.10">
    <property type="entry name" value="Winged helix-like DNA-binding domain superfamily/Winged helix DNA-binding domain"/>
    <property type="match status" value="1"/>
</dbReference>
<dbReference type="InterPro" id="IPR000232">
    <property type="entry name" value="HSF_DNA-bd"/>
</dbReference>
<dbReference type="InterPro" id="IPR036390">
    <property type="entry name" value="WH_DNA-bd_sf"/>
</dbReference>
<comment type="subcellular location">
    <subcellularLocation>
        <location evidence="1">Nucleus</location>
    </subcellularLocation>
</comment>
<accession>A0A6T7NC90</accession>
<evidence type="ECO:0000313" key="8">
    <source>
        <dbReference type="EMBL" id="CAD8469853.1"/>
    </source>
</evidence>
<dbReference type="GO" id="GO:0043565">
    <property type="term" value="F:sequence-specific DNA binding"/>
    <property type="evidence" value="ECO:0007669"/>
    <property type="project" value="InterPro"/>
</dbReference>
<dbReference type="Pfam" id="PF00447">
    <property type="entry name" value="HSF_DNA-bind"/>
    <property type="match status" value="1"/>
</dbReference>
<sequence>MMNHMETDGSAQATGSSGVERRPALHGAAEFVSWTWEMINAGAECSWSSDGTEIIVSNPEKLQADVIPVYFRHGQYSSWVRALNAYNFKKTRPGQWHHPHFLRDRPELLKQVTRQPRKKPDRSKATAAAAAAAAAAPAAAAPAAAAAAAGGLCRAAGRCRTLPRGDGGGDSCGGREARGAADDGALGQLRPQPGAGGAGGRRHPAAAAAAAGQAR</sequence>
<keyword evidence="2" id="KW-0238">DNA-binding</keyword>
<name>A0A6T7NC90_9EUKA</name>
<dbReference type="InterPro" id="IPR036388">
    <property type="entry name" value="WH-like_DNA-bd_sf"/>
</dbReference>
<evidence type="ECO:0000256" key="3">
    <source>
        <dbReference type="ARBA" id="ARBA00023242"/>
    </source>
</evidence>
<dbReference type="EMBL" id="HBEP01003148">
    <property type="protein sequence ID" value="CAD8469837.1"/>
    <property type="molecule type" value="Transcribed_RNA"/>
</dbReference>
<evidence type="ECO:0000259" key="6">
    <source>
        <dbReference type="SMART" id="SM00415"/>
    </source>
</evidence>
<organism evidence="7">
    <name type="scientific">Phaeocystis antarctica</name>
    <dbReference type="NCBI Taxonomy" id="33657"/>
    <lineage>
        <taxon>Eukaryota</taxon>
        <taxon>Haptista</taxon>
        <taxon>Haptophyta</taxon>
        <taxon>Prymnesiophyceae</taxon>
        <taxon>Phaeocystales</taxon>
        <taxon>Phaeocystaceae</taxon>
        <taxon>Phaeocystis</taxon>
    </lineage>
</organism>
<evidence type="ECO:0000256" key="2">
    <source>
        <dbReference type="ARBA" id="ARBA00023125"/>
    </source>
</evidence>
<gene>
    <name evidence="7" type="ORF">PANT1444_LOCUS1805</name>
    <name evidence="8" type="ORF">PANT1444_LOCUS1813</name>
</gene>
<evidence type="ECO:0000256" key="1">
    <source>
        <dbReference type="ARBA" id="ARBA00004123"/>
    </source>
</evidence>
<proteinExistence type="inferred from homology"/>
<keyword evidence="3" id="KW-0539">Nucleus</keyword>
<reference evidence="7" key="1">
    <citation type="submission" date="2021-01" db="EMBL/GenBank/DDBJ databases">
        <authorList>
            <person name="Corre E."/>
            <person name="Pelletier E."/>
            <person name="Niang G."/>
            <person name="Scheremetjew M."/>
            <person name="Finn R."/>
            <person name="Kale V."/>
            <person name="Holt S."/>
            <person name="Cochrane G."/>
            <person name="Meng A."/>
            <person name="Brown T."/>
            <person name="Cohen L."/>
        </authorList>
    </citation>
    <scope>NUCLEOTIDE SEQUENCE</scope>
    <source>
        <strain evidence="7">CCMP1374</strain>
    </source>
</reference>
<dbReference type="PANTHER" id="PTHR10015">
    <property type="entry name" value="HEAT SHOCK TRANSCRIPTION FACTOR"/>
    <property type="match status" value="1"/>
</dbReference>
<dbReference type="EMBL" id="HBEP01003159">
    <property type="protein sequence ID" value="CAD8469853.1"/>
    <property type="molecule type" value="Transcribed_RNA"/>
</dbReference>
<evidence type="ECO:0000313" key="7">
    <source>
        <dbReference type="EMBL" id="CAD8469837.1"/>
    </source>
</evidence>
<dbReference type="SUPFAM" id="SSF46785">
    <property type="entry name" value="Winged helix' DNA-binding domain"/>
    <property type="match status" value="1"/>
</dbReference>
<evidence type="ECO:0000256" key="4">
    <source>
        <dbReference type="RuleBase" id="RU004020"/>
    </source>
</evidence>
<protein>
    <recommendedName>
        <fullName evidence="6">HSF-type DNA-binding domain-containing protein</fullName>
    </recommendedName>
</protein>
<feature type="region of interest" description="Disordered" evidence="5">
    <location>
        <begin position="1"/>
        <end position="22"/>
    </location>
</feature>
<dbReference type="SMART" id="SM00415">
    <property type="entry name" value="HSF"/>
    <property type="match status" value="1"/>
</dbReference>